<dbReference type="GO" id="GO:0046983">
    <property type="term" value="F:protein dimerization activity"/>
    <property type="evidence" value="ECO:0007669"/>
    <property type="project" value="InterPro"/>
</dbReference>
<accession>A0A3M6Y2L1</accession>
<sequence length="461" mass="49889">MLVSLTVGKVDAGVAVLLTQDKRLIEFPSILLPADIHSGSIVDINVARNTAAEHLADQKFAQLQRSILDTFGSRSPSPPVLRCRNATQTSVVLEWDPIDLATAELRSLSLYRNGSKAGNIPPGKLSTKISGLGVDSEYSFSLVLRTSAGQYSSEKLVVRTHKMTDLTGITITPGIMPGQLRESLQEAVDRIGAKVSESVRIDTTHFVCTEPRGQGWEKAVEMNVPVVVPDWIIGCEREGKVIGVRAYYFDADPSKRQLGPVGATQQQHQQQQPGGGSQRGSISTQGQMMRDSPRIEHTPPTPERPTANERTQSKEQVPTSEPPTSETPTSETPTSDPSTPKATEQAPAVPPKQSSEETSPAATSAEPNGEDANLEGSTLASSKQEKDEDKDDGKDDEDEKSDEEEGTTSDEPEKATENADDKGKRKESPDPHDDPKDKNETKEKEAASVAEEDGKFDEVDL</sequence>
<dbReference type="InterPro" id="IPR036420">
    <property type="entry name" value="BRCT_dom_sf"/>
</dbReference>
<evidence type="ECO:0000313" key="4">
    <source>
        <dbReference type="EMBL" id="RMX97224.1"/>
    </source>
</evidence>
<dbReference type="AlphaFoldDB" id="A0A3M6Y2L1"/>
<dbReference type="GO" id="GO:0034044">
    <property type="term" value="C:exomer complex"/>
    <property type="evidence" value="ECO:0007669"/>
    <property type="project" value="TreeGrafter"/>
</dbReference>
<feature type="domain" description="Fibronectin type-III" evidence="3">
    <location>
        <begin position="75"/>
        <end position="167"/>
    </location>
</feature>
<dbReference type="Gene3D" id="3.40.50.10190">
    <property type="entry name" value="BRCT domain"/>
    <property type="match status" value="1"/>
</dbReference>
<dbReference type="InterPro" id="IPR052827">
    <property type="entry name" value="CHS_Export/Cell_Fusion_Reg"/>
</dbReference>
<dbReference type="InterPro" id="IPR013783">
    <property type="entry name" value="Ig-like_fold"/>
</dbReference>
<reference evidence="4 5" key="1">
    <citation type="journal article" date="2018" name="BMC Genomics">
        <title>Genomic evidence for intraspecific hybridization in a clonal and extremely halotolerant yeast.</title>
        <authorList>
            <person name="Gostincar C."/>
            <person name="Stajich J.E."/>
            <person name="Zupancic J."/>
            <person name="Zalar P."/>
            <person name="Gunde-Cimerman N."/>
        </authorList>
    </citation>
    <scope>NUCLEOTIDE SEQUENCE [LARGE SCALE GENOMIC DNA]</scope>
    <source>
        <strain evidence="4 5">EXF-6654</strain>
    </source>
</reference>
<dbReference type="PROSITE" id="PS50172">
    <property type="entry name" value="BRCT"/>
    <property type="match status" value="1"/>
</dbReference>
<name>A0A3M6Y2L1_HORWE</name>
<dbReference type="InterPro" id="IPR031673">
    <property type="entry name" value="Chs5_N"/>
</dbReference>
<dbReference type="Pfam" id="PF16892">
    <property type="entry name" value="CHS5_N"/>
    <property type="match status" value="1"/>
</dbReference>
<gene>
    <name evidence="4" type="ORF">D0868_10758</name>
</gene>
<feature type="compositionally biased region" description="Low complexity" evidence="1">
    <location>
        <begin position="262"/>
        <end position="272"/>
    </location>
</feature>
<dbReference type="GO" id="GO:0006893">
    <property type="term" value="P:Golgi to plasma membrane transport"/>
    <property type="evidence" value="ECO:0007669"/>
    <property type="project" value="TreeGrafter"/>
</dbReference>
<feature type="compositionally biased region" description="Low complexity" evidence="1">
    <location>
        <begin position="356"/>
        <end position="367"/>
    </location>
</feature>
<evidence type="ECO:0000256" key="1">
    <source>
        <dbReference type="SAM" id="MobiDB-lite"/>
    </source>
</evidence>
<feature type="region of interest" description="Disordered" evidence="1">
    <location>
        <begin position="257"/>
        <end position="461"/>
    </location>
</feature>
<feature type="compositionally biased region" description="Basic and acidic residues" evidence="1">
    <location>
        <begin position="383"/>
        <end position="393"/>
    </location>
</feature>
<dbReference type="InterPro" id="IPR001357">
    <property type="entry name" value="BRCT_dom"/>
</dbReference>
<protein>
    <recommendedName>
        <fullName evidence="6">BRCT domain-containing protein</fullName>
    </recommendedName>
</protein>
<dbReference type="PANTHER" id="PTHR47351">
    <property type="entry name" value="CHITIN BIOSYNTHESIS PROTEIN CHS5"/>
    <property type="match status" value="1"/>
</dbReference>
<feature type="compositionally biased region" description="Basic and acidic residues" evidence="1">
    <location>
        <begin position="411"/>
        <end position="461"/>
    </location>
</feature>
<feature type="compositionally biased region" description="Low complexity" evidence="1">
    <location>
        <begin position="318"/>
        <end position="340"/>
    </location>
</feature>
<dbReference type="InterPro" id="IPR031669">
    <property type="entry name" value="Fn3_2"/>
</dbReference>
<feature type="compositionally biased region" description="Acidic residues" evidence="1">
    <location>
        <begin position="394"/>
        <end position="410"/>
    </location>
</feature>
<evidence type="ECO:0000259" key="3">
    <source>
        <dbReference type="PROSITE" id="PS50853"/>
    </source>
</evidence>
<dbReference type="SMART" id="SM00292">
    <property type="entry name" value="BRCT"/>
    <property type="match status" value="1"/>
</dbReference>
<evidence type="ECO:0008006" key="6">
    <source>
        <dbReference type="Google" id="ProtNLM"/>
    </source>
</evidence>
<dbReference type="InterPro" id="IPR036116">
    <property type="entry name" value="FN3_sf"/>
</dbReference>
<dbReference type="Pfam" id="PF16893">
    <property type="entry name" value="fn3_2"/>
    <property type="match status" value="1"/>
</dbReference>
<dbReference type="PROSITE" id="PS50853">
    <property type="entry name" value="FN3"/>
    <property type="match status" value="1"/>
</dbReference>
<dbReference type="EMBL" id="QWIK01001138">
    <property type="protein sequence ID" value="RMX97224.1"/>
    <property type="molecule type" value="Genomic_DNA"/>
</dbReference>
<dbReference type="GO" id="GO:0000747">
    <property type="term" value="P:conjugation with cellular fusion"/>
    <property type="evidence" value="ECO:0007669"/>
    <property type="project" value="TreeGrafter"/>
</dbReference>
<dbReference type="Gene3D" id="6.20.120.50">
    <property type="match status" value="1"/>
</dbReference>
<dbReference type="CDD" id="cd00063">
    <property type="entry name" value="FN3"/>
    <property type="match status" value="1"/>
</dbReference>
<dbReference type="Gene3D" id="2.60.40.10">
    <property type="entry name" value="Immunoglobulins"/>
    <property type="match status" value="1"/>
</dbReference>
<evidence type="ECO:0000259" key="2">
    <source>
        <dbReference type="PROSITE" id="PS50172"/>
    </source>
</evidence>
<dbReference type="SUPFAM" id="SSF49265">
    <property type="entry name" value="Fibronectin type III"/>
    <property type="match status" value="1"/>
</dbReference>
<comment type="caution">
    <text evidence="4">The sequence shown here is derived from an EMBL/GenBank/DDBJ whole genome shotgun (WGS) entry which is preliminary data.</text>
</comment>
<dbReference type="GO" id="GO:0005802">
    <property type="term" value="C:trans-Golgi network"/>
    <property type="evidence" value="ECO:0007669"/>
    <property type="project" value="TreeGrafter"/>
</dbReference>
<dbReference type="InterPro" id="IPR003961">
    <property type="entry name" value="FN3_dom"/>
</dbReference>
<dbReference type="SUPFAM" id="SSF52113">
    <property type="entry name" value="BRCT domain"/>
    <property type="match status" value="1"/>
</dbReference>
<feature type="compositionally biased region" description="Polar residues" evidence="1">
    <location>
        <begin position="308"/>
        <end position="317"/>
    </location>
</feature>
<dbReference type="Proteomes" id="UP000282582">
    <property type="component" value="Unassembled WGS sequence"/>
</dbReference>
<dbReference type="VEuPathDB" id="FungiDB:BTJ68_10347"/>
<dbReference type="PANTHER" id="PTHR47351:SF1">
    <property type="entry name" value="CHITIN BIOSYNTHESIS PROTEIN CHS5"/>
    <property type="match status" value="1"/>
</dbReference>
<proteinExistence type="predicted"/>
<dbReference type="Pfam" id="PF12738">
    <property type="entry name" value="PTCB-BRCT"/>
    <property type="match status" value="1"/>
</dbReference>
<dbReference type="CDD" id="cd13945">
    <property type="entry name" value="Chs5_N"/>
    <property type="match status" value="1"/>
</dbReference>
<dbReference type="CDD" id="cd17742">
    <property type="entry name" value="BRCT_CHS5_like"/>
    <property type="match status" value="1"/>
</dbReference>
<feature type="domain" description="BRCT" evidence="2">
    <location>
        <begin position="161"/>
        <end position="249"/>
    </location>
</feature>
<organism evidence="4 5">
    <name type="scientific">Hortaea werneckii</name>
    <name type="common">Black yeast</name>
    <name type="synonym">Cladosporium werneckii</name>
    <dbReference type="NCBI Taxonomy" id="91943"/>
    <lineage>
        <taxon>Eukaryota</taxon>
        <taxon>Fungi</taxon>
        <taxon>Dikarya</taxon>
        <taxon>Ascomycota</taxon>
        <taxon>Pezizomycotina</taxon>
        <taxon>Dothideomycetes</taxon>
        <taxon>Dothideomycetidae</taxon>
        <taxon>Mycosphaerellales</taxon>
        <taxon>Teratosphaeriaceae</taxon>
        <taxon>Hortaea</taxon>
    </lineage>
</organism>
<evidence type="ECO:0000313" key="5">
    <source>
        <dbReference type="Proteomes" id="UP000282582"/>
    </source>
</evidence>